<dbReference type="Pfam" id="PF14722">
    <property type="entry name" value="KRAP_IP3R_bind"/>
    <property type="match status" value="1"/>
</dbReference>
<dbReference type="SMART" id="SM01257">
    <property type="entry name" value="KRAP_IP3R_bind"/>
    <property type="match status" value="1"/>
</dbReference>
<protein>
    <recommendedName>
        <fullName evidence="2">ITPR-interacting domain-containing protein</fullName>
    </recommendedName>
</protein>
<organism evidence="3">
    <name type="scientific">Oppiella nova</name>
    <dbReference type="NCBI Taxonomy" id="334625"/>
    <lineage>
        <taxon>Eukaryota</taxon>
        <taxon>Metazoa</taxon>
        <taxon>Ecdysozoa</taxon>
        <taxon>Arthropoda</taxon>
        <taxon>Chelicerata</taxon>
        <taxon>Arachnida</taxon>
        <taxon>Acari</taxon>
        <taxon>Acariformes</taxon>
        <taxon>Sarcoptiformes</taxon>
        <taxon>Oribatida</taxon>
        <taxon>Brachypylina</taxon>
        <taxon>Oppioidea</taxon>
        <taxon>Oppiidae</taxon>
        <taxon>Oppiella</taxon>
    </lineage>
</organism>
<dbReference type="InterPro" id="IPR029325">
    <property type="entry name" value="ITPR-bd"/>
</dbReference>
<keyword evidence="4" id="KW-1185">Reference proteome</keyword>
<dbReference type="EMBL" id="OC919323">
    <property type="protein sequence ID" value="CAD7651127.1"/>
    <property type="molecule type" value="Genomic_DNA"/>
</dbReference>
<reference evidence="3" key="1">
    <citation type="submission" date="2020-11" db="EMBL/GenBank/DDBJ databases">
        <authorList>
            <person name="Tran Van P."/>
        </authorList>
    </citation>
    <scope>NUCLEOTIDE SEQUENCE</scope>
</reference>
<feature type="region of interest" description="Disordered" evidence="1">
    <location>
        <begin position="417"/>
        <end position="438"/>
    </location>
</feature>
<gene>
    <name evidence="3" type="ORF">ONB1V03_LOCUS8155</name>
</gene>
<evidence type="ECO:0000256" key="1">
    <source>
        <dbReference type="SAM" id="MobiDB-lite"/>
    </source>
</evidence>
<evidence type="ECO:0000313" key="3">
    <source>
        <dbReference type="EMBL" id="CAD7651127.1"/>
    </source>
</evidence>
<dbReference type="PANTHER" id="PTHR17469">
    <property type="entry name" value="SPERM SPECIFIC ANTIGEN 2-RELATED"/>
    <property type="match status" value="1"/>
</dbReference>
<feature type="domain" description="ITPR-interacting" evidence="2">
    <location>
        <begin position="239"/>
        <end position="405"/>
    </location>
</feature>
<dbReference type="Proteomes" id="UP000728032">
    <property type="component" value="Unassembled WGS sequence"/>
</dbReference>
<name>A0A7R9M0B2_9ACAR</name>
<proteinExistence type="predicted"/>
<evidence type="ECO:0000259" key="2">
    <source>
        <dbReference type="SMART" id="SM01257"/>
    </source>
</evidence>
<sequence length="672" mass="76198">MNLNETNFDLLSASNKTSRIPRFLSRIVCDIPINQSNDTNIHRNHKFWKKYLNLNAKGSRIPVYQWKHSFGPNNRQTDEKWEKNYCPVNRLEGKQINNNSTNFDELKEILRSKLGLSLSANGWTQSEPIDCLKFMVAIIRRNISTEEKLKAIKQFRDQRLGIIAENMDKYSDDRVREWVDSGYISNSTSVGPHDDVFKPNQSISEIPNSPSIPVISPRIKEMLVRRRSYNNMRAMELIAMNSKYNSFNSDLSMSSISSIESLLESRREDPEELLLSLGFGYVPEDQALNRIPQRFLESPSSAKGVNPENMYNSYGLKDIPSLSPSVSFQSTDLRERSYSSGRISDRFRKRFSSKESLMKTDLPEIITSSCGSLPQSESILNPANRKFLESQGKEDQPNQLSSKRLIIGTKSYKLDTDGDPLAFPKTPSPSPITTMPVTDNDMDVSQSTASDEQIFDNNLIDNRGNNFSHMFKRNPFQRQNCVTNQELGFSEPNVMSSMNDMSSELSSSTATLIGTVISGTNEIHNDGYENKCDASAQTDRDLGQSNSNKAVEAALVVAIQSLRLSLEFYRYQSLKLAKISAQKLNESLDVIDDDLANLSKIHELRECIHKEIVEMDVVLSRHLQLIHTCNVVDLSFISQAQVFTEAVKKVKQLLTEQQNLYSRLGFTDCDNC</sequence>
<dbReference type="OrthoDB" id="6088188at2759"/>
<dbReference type="GO" id="GO:0005102">
    <property type="term" value="F:signaling receptor binding"/>
    <property type="evidence" value="ECO:0007669"/>
    <property type="project" value="InterPro"/>
</dbReference>
<evidence type="ECO:0000313" key="4">
    <source>
        <dbReference type="Proteomes" id="UP000728032"/>
    </source>
</evidence>
<accession>A0A7R9M0B2</accession>
<dbReference type="PANTHER" id="PTHR17469:SF15">
    <property type="entry name" value="ITPR-INTERACTING DOMAIN-CONTAINING PROTEIN"/>
    <property type="match status" value="1"/>
</dbReference>
<dbReference type="AlphaFoldDB" id="A0A7R9M0B2"/>
<dbReference type="EMBL" id="CAJPVJ010004498">
    <property type="protein sequence ID" value="CAG2168668.1"/>
    <property type="molecule type" value="Genomic_DNA"/>
</dbReference>
<dbReference type="InterPro" id="IPR043444">
    <property type="entry name" value="TESPA1-like"/>
</dbReference>